<comment type="caution">
    <text evidence="6">The sequence shown here is derived from an EMBL/GenBank/DDBJ whole genome shotgun (WGS) entry which is preliminary data.</text>
</comment>
<dbReference type="SUPFAM" id="SSF49363">
    <property type="entry name" value="Purple acid phosphatase, N-terminal domain"/>
    <property type="match status" value="1"/>
</dbReference>
<dbReference type="AlphaFoldDB" id="A0A9W4UNW7"/>
<dbReference type="PANTHER" id="PTHR22953:SF153">
    <property type="entry name" value="PURPLE ACID PHOSPHATASE"/>
    <property type="match status" value="1"/>
</dbReference>
<dbReference type="EMBL" id="CAOQHR010000009">
    <property type="protein sequence ID" value="CAI6339415.1"/>
    <property type="molecule type" value="Genomic_DNA"/>
</dbReference>
<keyword evidence="1 4" id="KW-0732">Signal</keyword>
<dbReference type="SUPFAM" id="SSF56300">
    <property type="entry name" value="Metallo-dependent phosphatases"/>
    <property type="match status" value="1"/>
</dbReference>
<comment type="similarity">
    <text evidence="4">Belongs to the metallophosphoesterase superfamily. Purple acid phosphatase family.</text>
</comment>
<dbReference type="Pfam" id="PF00149">
    <property type="entry name" value="Metallophos"/>
    <property type="match status" value="1"/>
</dbReference>
<keyword evidence="2 4" id="KW-0378">Hydrolase</keyword>
<dbReference type="GO" id="GO:0003993">
    <property type="term" value="F:acid phosphatase activity"/>
    <property type="evidence" value="ECO:0007669"/>
    <property type="project" value="UniProtKB-EC"/>
</dbReference>
<feature type="domain" description="Fibronectin type-III" evidence="5">
    <location>
        <begin position="34"/>
        <end position="133"/>
    </location>
</feature>
<dbReference type="SMART" id="SM00060">
    <property type="entry name" value="FN3"/>
    <property type="match status" value="1"/>
</dbReference>
<feature type="signal peptide" evidence="4">
    <location>
        <begin position="1"/>
        <end position="23"/>
    </location>
</feature>
<dbReference type="InterPro" id="IPR039331">
    <property type="entry name" value="PAPs-like"/>
</dbReference>
<evidence type="ECO:0000313" key="7">
    <source>
        <dbReference type="Proteomes" id="UP001152607"/>
    </source>
</evidence>
<dbReference type="CDD" id="cd00063">
    <property type="entry name" value="FN3"/>
    <property type="match status" value="1"/>
</dbReference>
<dbReference type="Pfam" id="PF16656">
    <property type="entry name" value="Pur_ac_phosph_N"/>
    <property type="match status" value="1"/>
</dbReference>
<dbReference type="Gene3D" id="3.60.21.10">
    <property type="match status" value="1"/>
</dbReference>
<keyword evidence="7" id="KW-1185">Reference proteome</keyword>
<dbReference type="EC" id="3.1.3.2" evidence="4"/>
<dbReference type="InterPro" id="IPR003961">
    <property type="entry name" value="FN3_dom"/>
</dbReference>
<dbReference type="GO" id="GO:0046872">
    <property type="term" value="F:metal ion binding"/>
    <property type="evidence" value="ECO:0007669"/>
    <property type="project" value="InterPro"/>
</dbReference>
<dbReference type="InterPro" id="IPR029052">
    <property type="entry name" value="Metallo-depent_PP-like"/>
</dbReference>
<dbReference type="OrthoDB" id="45007at2759"/>
<feature type="chain" id="PRO_5041018853" description="Purple acid phosphatase" evidence="4">
    <location>
        <begin position="24"/>
        <end position="508"/>
    </location>
</feature>
<dbReference type="PANTHER" id="PTHR22953">
    <property type="entry name" value="ACID PHOSPHATASE RELATED"/>
    <property type="match status" value="1"/>
</dbReference>
<dbReference type="InterPro" id="IPR015914">
    <property type="entry name" value="PAPs_N"/>
</dbReference>
<dbReference type="InterPro" id="IPR008963">
    <property type="entry name" value="Purple_acid_Pase-like_N"/>
</dbReference>
<gene>
    <name evidence="6" type="ORF">PDIGIT_LOCUS12574</name>
</gene>
<evidence type="ECO:0000256" key="4">
    <source>
        <dbReference type="RuleBase" id="RU361203"/>
    </source>
</evidence>
<dbReference type="InterPro" id="IPR004843">
    <property type="entry name" value="Calcineurin-like_PHP"/>
</dbReference>
<protein>
    <recommendedName>
        <fullName evidence="4">Purple acid phosphatase</fullName>
        <ecNumber evidence="4">3.1.3.2</ecNumber>
    </recommendedName>
</protein>
<dbReference type="InterPro" id="IPR025733">
    <property type="entry name" value="PAPs_C"/>
</dbReference>
<reference evidence="6" key="1">
    <citation type="submission" date="2023-01" db="EMBL/GenBank/DDBJ databases">
        <authorList>
            <person name="Van Ghelder C."/>
            <person name="Rancurel C."/>
        </authorList>
    </citation>
    <scope>NUCLEOTIDE SEQUENCE</scope>
    <source>
        <strain evidence="6">CNCM I-4278</strain>
    </source>
</reference>
<evidence type="ECO:0000259" key="5">
    <source>
        <dbReference type="PROSITE" id="PS50853"/>
    </source>
</evidence>
<evidence type="ECO:0000256" key="2">
    <source>
        <dbReference type="ARBA" id="ARBA00022801"/>
    </source>
</evidence>
<evidence type="ECO:0000256" key="3">
    <source>
        <dbReference type="ARBA" id="ARBA00023180"/>
    </source>
</evidence>
<name>A0A9W4UNW7_9PLEO</name>
<dbReference type="Proteomes" id="UP001152607">
    <property type="component" value="Unassembled WGS sequence"/>
</dbReference>
<keyword evidence="3" id="KW-0325">Glycoprotein</keyword>
<dbReference type="InterPro" id="IPR041792">
    <property type="entry name" value="MPP_PAP"/>
</dbReference>
<dbReference type="CDD" id="cd00839">
    <property type="entry name" value="MPP_PAPs"/>
    <property type="match status" value="1"/>
</dbReference>
<accession>A0A9W4UNW7</accession>
<proteinExistence type="inferred from homology"/>
<comment type="catalytic activity">
    <reaction evidence="4">
        <text>a phosphate monoester + H2O = an alcohol + phosphate</text>
        <dbReference type="Rhea" id="RHEA:15017"/>
        <dbReference type="ChEBI" id="CHEBI:15377"/>
        <dbReference type="ChEBI" id="CHEBI:30879"/>
        <dbReference type="ChEBI" id="CHEBI:43474"/>
        <dbReference type="ChEBI" id="CHEBI:67140"/>
        <dbReference type="EC" id="3.1.3.2"/>
    </reaction>
</comment>
<dbReference type="PROSITE" id="PS50853">
    <property type="entry name" value="FN3"/>
    <property type="match status" value="1"/>
</dbReference>
<evidence type="ECO:0000256" key="1">
    <source>
        <dbReference type="ARBA" id="ARBA00022729"/>
    </source>
</evidence>
<dbReference type="Pfam" id="PF14008">
    <property type="entry name" value="Metallophos_C"/>
    <property type="match status" value="1"/>
</dbReference>
<organism evidence="6 7">
    <name type="scientific">Periconia digitata</name>
    <dbReference type="NCBI Taxonomy" id="1303443"/>
    <lineage>
        <taxon>Eukaryota</taxon>
        <taxon>Fungi</taxon>
        <taxon>Dikarya</taxon>
        <taxon>Ascomycota</taxon>
        <taxon>Pezizomycotina</taxon>
        <taxon>Dothideomycetes</taxon>
        <taxon>Pleosporomycetidae</taxon>
        <taxon>Pleosporales</taxon>
        <taxon>Massarineae</taxon>
        <taxon>Periconiaceae</taxon>
        <taxon>Periconia</taxon>
    </lineage>
</organism>
<dbReference type="Gene3D" id="2.60.40.380">
    <property type="entry name" value="Purple acid phosphatase-like, N-terminal"/>
    <property type="match status" value="1"/>
</dbReference>
<evidence type="ECO:0000313" key="6">
    <source>
        <dbReference type="EMBL" id="CAI6339415.1"/>
    </source>
</evidence>
<sequence>MPIMDRLSILFCILQYFSACVFAAVSYPDIPKDPSTPVQQRIAIKGKNSISVAWNTYQKLDKPCVSYGKSPKRLHSTQCSTHSETYPTSRTHFNVVILENLKSGTTYYYKILSTNSTTESFLSPREPGDTTPFSFNAVIDLGVYGKDGFTLDQGSPSHHKRSALATVDPSLNHTTIARLHETIDDYELVLHPGDFGYADDWFLKPKNILHGTNAYSAILESFYNQLSPITSRKPYMASPGNHEATCGEIPALSLLCPEGQRNFTDILIRFGATMPTAFPSSSKSPTAQASAENASSLALPPFWYSFEYGSVHFTMLNTETDFPNAPDQPGGNQHLYAGPFGKTLDQQLKFLEADLASVDRSVTPWLVVSGHRPFYTTSSSSRCGYCQKAFEHLFYKYGVDLGVFGHVHNSQRFNPIYKNVPDENGLEGPKAPLYIVAGGAGSIEGLSKMGKGYGSFEFGYDEDFSFAGIDIKSEEKLGVRFLRSRSGEVLDEVELTKKRDGRFIRQEE</sequence>